<dbReference type="PANTHER" id="PTHR30606:SF10">
    <property type="entry name" value="PHOSPHATIDYLINOSITOL MANNOSIDE ACYLTRANSFERASE"/>
    <property type="match status" value="1"/>
</dbReference>
<accession>A0A0S2KMW7</accession>
<dbReference type="GO" id="GO:0016746">
    <property type="term" value="F:acyltransferase activity"/>
    <property type="evidence" value="ECO:0007669"/>
    <property type="project" value="UniProtKB-KW"/>
</dbReference>
<keyword evidence="3" id="KW-0997">Cell inner membrane</keyword>
<dbReference type="AlphaFoldDB" id="A0A0S2KMW7"/>
<evidence type="ECO:0000256" key="6">
    <source>
        <dbReference type="ARBA" id="ARBA00023315"/>
    </source>
</evidence>
<dbReference type="RefSeq" id="WP_025064977.1">
    <property type="nucleotide sequence ID" value="NZ_CP013195.1"/>
</dbReference>
<dbReference type="STRING" id="76123.AS203_11585"/>
<dbReference type="PANTHER" id="PTHR30606">
    <property type="entry name" value="LIPID A BIOSYNTHESIS LAUROYL ACYLTRANSFERASE"/>
    <property type="match status" value="1"/>
</dbReference>
<proteinExistence type="predicted"/>
<keyword evidence="6 8" id="KW-0012">Acyltransferase</keyword>
<dbReference type="CDD" id="cd07984">
    <property type="entry name" value="LPLAT_LABLAT-like"/>
    <property type="match status" value="1"/>
</dbReference>
<evidence type="ECO:0000256" key="3">
    <source>
        <dbReference type="ARBA" id="ARBA00022519"/>
    </source>
</evidence>
<keyword evidence="2" id="KW-1003">Cell membrane</keyword>
<protein>
    <submittedName>
        <fullName evidence="8">Acyltransferase</fullName>
    </submittedName>
</protein>
<evidence type="ECO:0000256" key="2">
    <source>
        <dbReference type="ARBA" id="ARBA00022475"/>
    </source>
</evidence>
<evidence type="ECO:0000256" key="1">
    <source>
        <dbReference type="ARBA" id="ARBA00004533"/>
    </source>
</evidence>
<dbReference type="GO" id="GO:0009247">
    <property type="term" value="P:glycolipid biosynthetic process"/>
    <property type="evidence" value="ECO:0007669"/>
    <property type="project" value="UniProtKB-ARBA"/>
</dbReference>
<evidence type="ECO:0000313" key="9">
    <source>
        <dbReference type="Proteomes" id="UP000056252"/>
    </source>
</evidence>
<dbReference type="OrthoDB" id="9808633at2"/>
<keyword evidence="9" id="KW-1185">Reference proteome</keyword>
<evidence type="ECO:0000313" key="8">
    <source>
        <dbReference type="EMBL" id="ALO49642.1"/>
    </source>
</evidence>
<organism evidence="8 9">
    <name type="scientific">Hoylesella enoeca</name>
    <dbReference type="NCBI Taxonomy" id="76123"/>
    <lineage>
        <taxon>Bacteria</taxon>
        <taxon>Pseudomonadati</taxon>
        <taxon>Bacteroidota</taxon>
        <taxon>Bacteroidia</taxon>
        <taxon>Bacteroidales</taxon>
        <taxon>Prevotellaceae</taxon>
        <taxon>Hoylesella</taxon>
    </lineage>
</organism>
<dbReference type="eggNOG" id="COG4261">
    <property type="taxonomic scope" value="Bacteria"/>
</dbReference>
<dbReference type="GO" id="GO:0005886">
    <property type="term" value="C:plasma membrane"/>
    <property type="evidence" value="ECO:0007669"/>
    <property type="project" value="UniProtKB-SubCell"/>
</dbReference>
<dbReference type="Proteomes" id="UP000056252">
    <property type="component" value="Chromosome"/>
</dbReference>
<reference evidence="9" key="1">
    <citation type="submission" date="2015-11" db="EMBL/GenBank/DDBJ databases">
        <authorList>
            <person name="Holder M.E."/>
            <person name="Ajami N.J."/>
            <person name="Petrosino J.F."/>
        </authorList>
    </citation>
    <scope>NUCLEOTIDE SEQUENCE [LARGE SCALE GENOMIC DNA]</scope>
    <source>
        <strain evidence="9">F0113</strain>
    </source>
</reference>
<comment type="subcellular location">
    <subcellularLocation>
        <location evidence="1">Cell inner membrane</location>
    </subcellularLocation>
</comment>
<feature type="transmembrane region" description="Helical" evidence="7">
    <location>
        <begin position="30"/>
        <end position="49"/>
    </location>
</feature>
<evidence type="ECO:0000256" key="5">
    <source>
        <dbReference type="ARBA" id="ARBA00023136"/>
    </source>
</evidence>
<evidence type="ECO:0000256" key="4">
    <source>
        <dbReference type="ARBA" id="ARBA00022679"/>
    </source>
</evidence>
<sequence length="298" mass="34673">MQQEWQGSTDGNRWMQQQLINCFRFLNLRIYYAGVAVVVPFYMIFGRGFRSSYNFFRHRIGCGRFCAFAMTYQNFFRFGQVMIDRFATYAGKRFRIDVDDYESFAKLAAQPDSFMMLSAHTGNYEMAGYSLVSEQKPINALVFAGETETVMTNRTLQFGRTNIRMIPIRPDMSHLFAINRALRDGEIVSMPADRCHGSERTVPCMFFGQTAKFPMGPFATIAQRNVPALAIFVMKESISRYHVFVHRLSMPEKDVSKRELIENIAQQYAAWVEKTVRAYPTQWFNFFDFWADPNAKNK</sequence>
<keyword evidence="7" id="KW-1133">Transmembrane helix</keyword>
<keyword evidence="5 7" id="KW-0472">Membrane</keyword>
<dbReference type="Pfam" id="PF03279">
    <property type="entry name" value="Lip_A_acyltrans"/>
    <property type="match status" value="1"/>
</dbReference>
<gene>
    <name evidence="8" type="ORF">AS203_11585</name>
</gene>
<dbReference type="InterPro" id="IPR004960">
    <property type="entry name" value="LipA_acyltrans"/>
</dbReference>
<evidence type="ECO:0000256" key="7">
    <source>
        <dbReference type="SAM" id="Phobius"/>
    </source>
</evidence>
<dbReference type="EMBL" id="CP013195">
    <property type="protein sequence ID" value="ALO49642.1"/>
    <property type="molecule type" value="Genomic_DNA"/>
</dbReference>
<name>A0A0S2KMW7_9BACT</name>
<keyword evidence="7" id="KW-0812">Transmembrane</keyword>
<dbReference type="KEGG" id="peo:AS203_11585"/>
<keyword evidence="4 8" id="KW-0808">Transferase</keyword>